<protein>
    <recommendedName>
        <fullName evidence="3">F-box domain-containing protein</fullName>
    </recommendedName>
</protein>
<accession>A0A1M2V414</accession>
<dbReference type="AlphaFoldDB" id="A0A1M2V414"/>
<evidence type="ECO:0000313" key="2">
    <source>
        <dbReference type="Proteomes" id="UP000184267"/>
    </source>
</evidence>
<evidence type="ECO:0000313" key="1">
    <source>
        <dbReference type="EMBL" id="OJT02297.1"/>
    </source>
</evidence>
<dbReference type="SUPFAM" id="SSF52047">
    <property type="entry name" value="RNI-like"/>
    <property type="match status" value="1"/>
</dbReference>
<dbReference type="Proteomes" id="UP000184267">
    <property type="component" value="Unassembled WGS sequence"/>
</dbReference>
<organism evidence="1 2">
    <name type="scientific">Trametes pubescens</name>
    <name type="common">White-rot fungus</name>
    <dbReference type="NCBI Taxonomy" id="154538"/>
    <lineage>
        <taxon>Eukaryota</taxon>
        <taxon>Fungi</taxon>
        <taxon>Dikarya</taxon>
        <taxon>Basidiomycota</taxon>
        <taxon>Agaricomycotina</taxon>
        <taxon>Agaricomycetes</taxon>
        <taxon>Polyporales</taxon>
        <taxon>Polyporaceae</taxon>
        <taxon>Trametes</taxon>
    </lineage>
</organism>
<evidence type="ECO:0008006" key="3">
    <source>
        <dbReference type="Google" id="ProtNLM"/>
    </source>
</evidence>
<reference evidence="1 2" key="1">
    <citation type="submission" date="2016-10" db="EMBL/GenBank/DDBJ databases">
        <title>Genome sequence of the basidiomycete white-rot fungus Trametes pubescens.</title>
        <authorList>
            <person name="Makela M.R."/>
            <person name="Granchi Z."/>
            <person name="Peng M."/>
            <person name="De Vries R.P."/>
            <person name="Grigoriev I."/>
            <person name="Riley R."/>
            <person name="Hilden K."/>
        </authorList>
    </citation>
    <scope>NUCLEOTIDE SEQUENCE [LARGE SCALE GENOMIC DNA]</scope>
    <source>
        <strain evidence="1 2">FBCC735</strain>
    </source>
</reference>
<sequence>MASQIIVGDVYYLVCEQLRRRSDVSAFMRSSRSFHPLGVTRLLKMGVYISTSKELVSFYQFMKRNFIDKRKTARQLTELTIAVDWDEDRRDAMAADMSSDCESMQDLPSRASLLIPVLGCVTNLQRLAIDFCEIFLECDDQLGHAIASLTTLRELHIKCHGICTYELVANLRSSLRKVHVDFGDEVPNQPGEDHVPDLLDPLRMLLPHQGTLLEVTIHAADLAERLLTPNGYIFPQVHTLVLKRCQVTAREVIMNAFPNVNRLELFCVEVGNGQEDPPVDVDEVRAVNLAYPKQWAPLDFVYANVDSLFTLGFRSRVGRLDVALWEFKEVDIEHLRMVLADVQPRRLVVQWGYWDAYLELSTEFSPERLGKLFVGVDERVINEITHFGLDLGLKNLTEDPALYKVCASLSCRTHCTNHYSHNDKDAVAQLLATLLHVRCFAFRLHAVAREYEDDFANATPEDREDDTVDTVEVLAAGFGDEVLAALATQIAATAQSVTLLCFFVMSRRVFWRVARDAGGSLTRIGEEEGERLMAAEGMRWHCPSKIWWPGNPEYDE</sequence>
<keyword evidence="2" id="KW-1185">Reference proteome</keyword>
<comment type="caution">
    <text evidence="1">The sequence shown here is derived from an EMBL/GenBank/DDBJ whole genome shotgun (WGS) entry which is preliminary data.</text>
</comment>
<dbReference type="EMBL" id="MNAD01001679">
    <property type="protein sequence ID" value="OJT02297.1"/>
    <property type="molecule type" value="Genomic_DNA"/>
</dbReference>
<dbReference type="OrthoDB" id="2750355at2759"/>
<name>A0A1M2V414_TRAPU</name>
<proteinExistence type="predicted"/>
<gene>
    <name evidence="1" type="ORF">TRAPUB_7179</name>
</gene>